<evidence type="ECO:0000313" key="3">
    <source>
        <dbReference type="WBParaSite" id="TCNE_0001857601-mRNA-1"/>
    </source>
</evidence>
<sequence length="172" mass="18821">MRTEHASRPVQKLGKPVMLKANSEKGVFHANSSCCQQAACSLFSSSEISWTETWDTIETAGVEAIPEVAVEAGVAIETAVEVEAEVVVVSDVAEAVDMNDPAAETVSVIMAEEGSTFAKDFYHKSAVIGNRSHSSDREMDTLKKCWRPLKENPNDFDAWTRLLQCVEQLVCL</sequence>
<proteinExistence type="predicted"/>
<accession>A0A183VCV2</accession>
<evidence type="ECO:0000313" key="2">
    <source>
        <dbReference type="Proteomes" id="UP000050794"/>
    </source>
</evidence>
<protein>
    <submittedName>
        <fullName evidence="3">Dimer_Tnp_hAT domain-containing protein</fullName>
    </submittedName>
</protein>
<evidence type="ECO:0000313" key="1">
    <source>
        <dbReference type="EMBL" id="VDM49893.1"/>
    </source>
</evidence>
<dbReference type="EMBL" id="UYWY01025692">
    <property type="protein sequence ID" value="VDM49893.1"/>
    <property type="molecule type" value="Genomic_DNA"/>
</dbReference>
<dbReference type="WBParaSite" id="TCNE_0001857601-mRNA-1">
    <property type="protein sequence ID" value="TCNE_0001857601-mRNA-1"/>
    <property type="gene ID" value="TCNE_0001857601"/>
</dbReference>
<organism evidence="2 3">
    <name type="scientific">Toxocara canis</name>
    <name type="common">Canine roundworm</name>
    <dbReference type="NCBI Taxonomy" id="6265"/>
    <lineage>
        <taxon>Eukaryota</taxon>
        <taxon>Metazoa</taxon>
        <taxon>Ecdysozoa</taxon>
        <taxon>Nematoda</taxon>
        <taxon>Chromadorea</taxon>
        <taxon>Rhabditida</taxon>
        <taxon>Spirurina</taxon>
        <taxon>Ascaridomorpha</taxon>
        <taxon>Ascaridoidea</taxon>
        <taxon>Toxocaridae</taxon>
        <taxon>Toxocara</taxon>
    </lineage>
</organism>
<gene>
    <name evidence="1" type="ORF">TCNE_LOCUS18572</name>
</gene>
<dbReference type="Proteomes" id="UP000050794">
    <property type="component" value="Unassembled WGS sequence"/>
</dbReference>
<reference evidence="1 2" key="2">
    <citation type="submission" date="2018-11" db="EMBL/GenBank/DDBJ databases">
        <authorList>
            <consortium name="Pathogen Informatics"/>
        </authorList>
    </citation>
    <scope>NUCLEOTIDE SEQUENCE [LARGE SCALE GENOMIC DNA]</scope>
</reference>
<dbReference type="AlphaFoldDB" id="A0A183VCV2"/>
<keyword evidence="2" id="KW-1185">Reference proteome</keyword>
<name>A0A183VCV2_TOXCA</name>
<reference evidence="3" key="1">
    <citation type="submission" date="2016-06" db="UniProtKB">
        <authorList>
            <consortium name="WormBaseParasite"/>
        </authorList>
    </citation>
    <scope>IDENTIFICATION</scope>
</reference>